<name>A0A3Q3F603_KRYMA</name>
<protein>
    <submittedName>
        <fullName evidence="4">Kelch like family member 10</fullName>
    </submittedName>
</protein>
<dbReference type="Proteomes" id="UP000264800">
    <property type="component" value="Unplaced"/>
</dbReference>
<reference evidence="4" key="2">
    <citation type="submission" date="2025-09" db="UniProtKB">
        <authorList>
            <consortium name="Ensembl"/>
        </authorList>
    </citation>
    <scope>IDENTIFICATION</scope>
</reference>
<dbReference type="Pfam" id="PF24681">
    <property type="entry name" value="Kelch_KLHDC2_KLHL20_DRC7"/>
    <property type="match status" value="1"/>
</dbReference>
<dbReference type="PROSITE" id="PS50097">
    <property type="entry name" value="BTB"/>
    <property type="match status" value="1"/>
</dbReference>
<dbReference type="Gene3D" id="2.120.10.80">
    <property type="entry name" value="Kelch-type beta propeller"/>
    <property type="match status" value="1"/>
</dbReference>
<dbReference type="InterPro" id="IPR006652">
    <property type="entry name" value="Kelch_1"/>
</dbReference>
<evidence type="ECO:0000256" key="1">
    <source>
        <dbReference type="ARBA" id="ARBA00022441"/>
    </source>
</evidence>
<reference evidence="4" key="1">
    <citation type="submission" date="2025-08" db="UniProtKB">
        <authorList>
            <consortium name="Ensembl"/>
        </authorList>
    </citation>
    <scope>IDENTIFICATION</scope>
</reference>
<keyword evidence="2" id="KW-0677">Repeat</keyword>
<dbReference type="SMART" id="SM00875">
    <property type="entry name" value="BACK"/>
    <property type="match status" value="1"/>
</dbReference>
<dbReference type="SUPFAM" id="SSF117281">
    <property type="entry name" value="Kelch motif"/>
    <property type="match status" value="1"/>
</dbReference>
<keyword evidence="1" id="KW-0880">Kelch repeat</keyword>
<dbReference type="SUPFAM" id="SSF54695">
    <property type="entry name" value="POZ domain"/>
    <property type="match status" value="1"/>
</dbReference>
<dbReference type="InterPro" id="IPR011705">
    <property type="entry name" value="BACK"/>
</dbReference>
<dbReference type="InterPro" id="IPR011333">
    <property type="entry name" value="SKP1/BTB/POZ_sf"/>
</dbReference>
<evidence type="ECO:0000256" key="2">
    <source>
        <dbReference type="ARBA" id="ARBA00022737"/>
    </source>
</evidence>
<dbReference type="SMART" id="SM00612">
    <property type="entry name" value="Kelch"/>
    <property type="match status" value="6"/>
</dbReference>
<dbReference type="PANTHER" id="PTHR24412:SF172">
    <property type="entry name" value="KELCH-LIKE PROTEIN 10"/>
    <property type="match status" value="1"/>
</dbReference>
<dbReference type="GeneTree" id="ENSGT00940000154664"/>
<dbReference type="InterPro" id="IPR017096">
    <property type="entry name" value="BTB-kelch_protein"/>
</dbReference>
<sequence length="577" mass="64881">MNTLRENALKELLLEGTLCDTVIRVGGDVELKVHKIILCSCSSYFRDLFCSKPSALQVYSFPDVSPNIMKLILEFAYTRSAVVTEGNVLELLAGADRFAITDLIQACCVLLLQKLCPNNCINIWRLAQHYQYTDLMGKALQYILHHFEEVAGVSAEFLQLSVEQLADLLEKDELNVKQESSVFEAVLQWINFAPEEQNTVGFYKPFISFLVFLQVRLLLMPTDYLVNIVSKHNLVRNNLQCVNILISNMKSLQETNMEKPLARTRLPSHYLLAIGGFEDNFPTDKIELYNIRNDSWVTVHKSEKAFPEFCSCLYLSGNIYCVGGSDGDHYLSSVQRFDLATQTWQEVGSMHVARCYVSVVVLDGCIYAMGGCDKYETHASAEQFDPDTNQWTLIAPMHEPRADAGSATLHGKVYVCGGFMMDEPLFSAEFYNLDTDQWTEITPMDTPRTATGVIAYNDQIFVIGGYNGVRHISGVSVYDPISKHWHTAAPMLHCRSNFGVEVLEGQLYVAGGFHNDNKQLCSRVERYDGKTNKWEVVEDLEAPRGAISCCGDISLFQFQMSTSASSRVKKLSSTSWA</sequence>
<dbReference type="InterPro" id="IPR015915">
    <property type="entry name" value="Kelch-typ_b-propeller"/>
</dbReference>
<dbReference type="SMART" id="SM00225">
    <property type="entry name" value="BTB"/>
    <property type="match status" value="1"/>
</dbReference>
<organism evidence="4 5">
    <name type="scientific">Kryptolebias marmoratus</name>
    <name type="common">Mangrove killifish</name>
    <name type="synonym">Rivulus marmoratus</name>
    <dbReference type="NCBI Taxonomy" id="37003"/>
    <lineage>
        <taxon>Eukaryota</taxon>
        <taxon>Metazoa</taxon>
        <taxon>Chordata</taxon>
        <taxon>Craniata</taxon>
        <taxon>Vertebrata</taxon>
        <taxon>Euteleostomi</taxon>
        <taxon>Actinopterygii</taxon>
        <taxon>Neopterygii</taxon>
        <taxon>Teleostei</taxon>
        <taxon>Neoteleostei</taxon>
        <taxon>Acanthomorphata</taxon>
        <taxon>Ovalentaria</taxon>
        <taxon>Atherinomorphae</taxon>
        <taxon>Cyprinodontiformes</taxon>
        <taxon>Rivulidae</taxon>
        <taxon>Kryptolebias</taxon>
    </lineage>
</organism>
<dbReference type="Pfam" id="PF01344">
    <property type="entry name" value="Kelch_1"/>
    <property type="match status" value="2"/>
</dbReference>
<accession>A0A3Q3F603</accession>
<dbReference type="Gene3D" id="3.30.710.10">
    <property type="entry name" value="Potassium Channel Kv1.1, Chain A"/>
    <property type="match status" value="1"/>
</dbReference>
<evidence type="ECO:0000313" key="5">
    <source>
        <dbReference type="Proteomes" id="UP000264800"/>
    </source>
</evidence>
<keyword evidence="5" id="KW-1185">Reference proteome</keyword>
<dbReference type="CDD" id="cd18450">
    <property type="entry name" value="BACK_KLHL10"/>
    <property type="match status" value="1"/>
</dbReference>
<proteinExistence type="predicted"/>
<dbReference type="Ensembl" id="ENSKMAT00000009105.1">
    <property type="protein sequence ID" value="ENSKMAP00000008972.1"/>
    <property type="gene ID" value="ENSKMAG00000006727.1"/>
</dbReference>
<dbReference type="Gene3D" id="1.25.40.420">
    <property type="match status" value="1"/>
</dbReference>
<dbReference type="Pfam" id="PF07707">
    <property type="entry name" value="BACK"/>
    <property type="match status" value="1"/>
</dbReference>
<dbReference type="PIRSF" id="PIRSF037037">
    <property type="entry name" value="Kelch-like_protein_gigaxonin"/>
    <property type="match status" value="1"/>
</dbReference>
<dbReference type="AlphaFoldDB" id="A0A3Q3F603"/>
<dbReference type="STRING" id="37003.ENSKMAP00000008972"/>
<evidence type="ECO:0000259" key="3">
    <source>
        <dbReference type="PROSITE" id="PS50097"/>
    </source>
</evidence>
<dbReference type="Pfam" id="PF00651">
    <property type="entry name" value="BTB"/>
    <property type="match status" value="1"/>
</dbReference>
<feature type="domain" description="BTB" evidence="3">
    <location>
        <begin position="19"/>
        <end position="85"/>
    </location>
</feature>
<dbReference type="FunFam" id="1.25.40.420:FF:000001">
    <property type="entry name" value="Kelch-like family member 12"/>
    <property type="match status" value="1"/>
</dbReference>
<dbReference type="PANTHER" id="PTHR24412">
    <property type="entry name" value="KELCH PROTEIN"/>
    <property type="match status" value="1"/>
</dbReference>
<dbReference type="InterPro" id="IPR000210">
    <property type="entry name" value="BTB/POZ_dom"/>
</dbReference>
<evidence type="ECO:0000313" key="4">
    <source>
        <dbReference type="Ensembl" id="ENSKMAP00000008972.1"/>
    </source>
</evidence>